<evidence type="ECO:0000313" key="1">
    <source>
        <dbReference type="EMBL" id="ADO98716.1"/>
    </source>
</evidence>
<dbReference type="KEGG" id="vg:10327005"/>
<name>E3SMS3_9CAUD</name>
<dbReference type="GeneID" id="10327005"/>
<keyword evidence="2" id="KW-1185">Reference proteome</keyword>
<gene>
    <name evidence="1" type="ORF">PHM1_092</name>
</gene>
<dbReference type="OrthoDB" id="36074at10239"/>
<evidence type="ECO:0000313" key="2">
    <source>
        <dbReference type="Proteomes" id="UP000006530"/>
    </source>
</evidence>
<accession>E3SMS3</accession>
<organism evidence="1 2">
    <name type="scientific">Prochlorococcus phage P-HM1</name>
    <dbReference type="NCBI Taxonomy" id="445700"/>
    <lineage>
        <taxon>Viruses</taxon>
        <taxon>Duplodnaviria</taxon>
        <taxon>Heunggongvirae</taxon>
        <taxon>Uroviricota</taxon>
        <taxon>Caudoviricetes</taxon>
        <taxon>Eurybiavirus</taxon>
        <taxon>Eurybiavirus PHM2</taxon>
    </lineage>
</organism>
<protein>
    <submittedName>
        <fullName evidence="1">YadA domain-containing protein</fullName>
    </submittedName>
</protein>
<dbReference type="EMBL" id="GU071101">
    <property type="protein sequence ID" value="ADO98716.1"/>
    <property type="molecule type" value="Genomic_DNA"/>
</dbReference>
<proteinExistence type="predicted"/>
<sequence>MARLRFGDQSVPRVTRVATGGGGGTIGGMSDVDLTDTSQGGLANGSVLVYDSAQTRFVATNVLNDITVNGGSF</sequence>
<dbReference type="Proteomes" id="UP000006530">
    <property type="component" value="Segment"/>
</dbReference>
<dbReference type="RefSeq" id="YP_004322517.1">
    <property type="nucleotide sequence ID" value="NC_015280.1"/>
</dbReference>
<reference evidence="1 2" key="1">
    <citation type="journal article" date="2010" name="Environ. Microbiol.">
        <title>Genomic analysis of oceanic cyanobacterial myoviruses compared with T4-like myoviruses from diverse hosts and environments.</title>
        <authorList>
            <person name="Sullivan M.B."/>
            <person name="Huang K.H."/>
            <person name="Ignacio-Espinoza J.C."/>
            <person name="Berlin A.M."/>
            <person name="Kelly L."/>
            <person name="Weigele P.R."/>
            <person name="DeFrancesco A.S."/>
            <person name="Kern S.E."/>
            <person name="Thompson L.R."/>
            <person name="Young S."/>
            <person name="Yandava C."/>
            <person name="Fu R."/>
            <person name="Krastins B."/>
            <person name="Chase M."/>
            <person name="Sarracino D."/>
            <person name="Osburne M.S."/>
            <person name="Henn M.R."/>
            <person name="Chisholm S.W."/>
        </authorList>
    </citation>
    <scope>NUCLEOTIDE SEQUENCE [LARGE SCALE GENOMIC DNA]</scope>
    <source>
        <strain evidence="1">M4-247</strain>
    </source>
</reference>